<keyword evidence="10" id="KW-1185">Reference proteome</keyword>
<feature type="transmembrane region" description="Helical" evidence="8">
    <location>
        <begin position="253"/>
        <end position="281"/>
    </location>
</feature>
<sequence>MNKKIELGDVWQVIKSRFSIYLVLAAMVVIATIISPVFLSTRNITNIARQISVITIMAFAQTLVILAGMIDLSVGSVMALAGVLSVTAYVATGSLLTALAVGIIVGVLAAVVNGFFVTRLSVPPFIATLGMLTAARGIALLYTGGQNIYQIGDFVVLGQGRVFGLPTPIFFMIGVVILVWYLLNHTRLGRHIYAIGGNEEAARASGIKIGKVKMLTFMIAGALVGLSGVLFMSRVNAGLPNAGIGAELDTISIAVIGGTSITGGVGTAGGTLAGAFIIGILNNIMNLMGVQSYIQSVIRGLIIVLAVAYDTRARTRRKVQKAKKD</sequence>
<feature type="transmembrane region" description="Helical" evidence="8">
    <location>
        <begin position="124"/>
        <end position="143"/>
    </location>
</feature>
<feature type="transmembrane region" description="Helical" evidence="8">
    <location>
        <begin position="163"/>
        <end position="183"/>
    </location>
</feature>
<feature type="transmembrane region" description="Helical" evidence="8">
    <location>
        <begin position="20"/>
        <end position="39"/>
    </location>
</feature>
<dbReference type="PATRIC" id="fig|889378.3.peg.421"/>
<feature type="transmembrane region" description="Helical" evidence="8">
    <location>
        <begin position="90"/>
        <end position="112"/>
    </location>
</feature>
<evidence type="ECO:0000256" key="6">
    <source>
        <dbReference type="ARBA" id="ARBA00022989"/>
    </source>
</evidence>
<keyword evidence="5 8" id="KW-0812">Transmembrane</keyword>
<evidence type="ECO:0000256" key="2">
    <source>
        <dbReference type="ARBA" id="ARBA00022448"/>
    </source>
</evidence>
<dbReference type="eggNOG" id="COG1172">
    <property type="taxonomic scope" value="Bacteria"/>
</dbReference>
<dbReference type="CDD" id="cd06579">
    <property type="entry name" value="TM_PBP1_transp_AraH_like"/>
    <property type="match status" value="1"/>
</dbReference>
<evidence type="ECO:0000256" key="3">
    <source>
        <dbReference type="ARBA" id="ARBA00022475"/>
    </source>
</evidence>
<reference evidence="10" key="1">
    <citation type="journal article" date="2013" name="Stand. Genomic Sci.">
        <title>Complete genome sequence of the halophilic bacterium Spirochaeta africana type strain (Z-7692(T)) from the alkaline Lake Magadi in the East African Rift.</title>
        <authorList>
            <person name="Liolos K."/>
            <person name="Abt B."/>
            <person name="Scheuner C."/>
            <person name="Teshima H."/>
            <person name="Held B."/>
            <person name="Lapidus A."/>
            <person name="Nolan M."/>
            <person name="Lucas S."/>
            <person name="Deshpande S."/>
            <person name="Cheng J.F."/>
            <person name="Tapia R."/>
            <person name="Goodwin L.A."/>
            <person name="Pitluck S."/>
            <person name="Pagani I."/>
            <person name="Ivanova N."/>
            <person name="Mavromatis K."/>
            <person name="Mikhailova N."/>
            <person name="Huntemann M."/>
            <person name="Pati A."/>
            <person name="Chen A."/>
            <person name="Palaniappan K."/>
            <person name="Land M."/>
            <person name="Rohde M."/>
            <person name="Tindall B.J."/>
            <person name="Detter J.C."/>
            <person name="Goker M."/>
            <person name="Bristow J."/>
            <person name="Eisen J.A."/>
            <person name="Markowitz V."/>
            <person name="Hugenholtz P."/>
            <person name="Woyke T."/>
            <person name="Klenk H.P."/>
            <person name="Kyrpides N.C."/>
        </authorList>
    </citation>
    <scope>NUCLEOTIDE SEQUENCE</scope>
    <source>
        <strain evidence="10">ATCC 700263 / DSM 8902 / Z-7692</strain>
    </source>
</reference>
<evidence type="ECO:0000256" key="8">
    <source>
        <dbReference type="SAM" id="Phobius"/>
    </source>
</evidence>
<dbReference type="AlphaFoldDB" id="H9UG75"/>
<dbReference type="KEGG" id="sfc:Spiaf_0413"/>
<protein>
    <submittedName>
        <fullName evidence="9">Permease component of ribose/xylose/arabinose/galactoside ABC-type transporters</fullName>
    </submittedName>
</protein>
<dbReference type="EMBL" id="CP003282">
    <property type="protein sequence ID" value="AFG36518.1"/>
    <property type="molecule type" value="Genomic_DNA"/>
</dbReference>
<dbReference type="GO" id="GO:0005886">
    <property type="term" value="C:plasma membrane"/>
    <property type="evidence" value="ECO:0007669"/>
    <property type="project" value="UniProtKB-SubCell"/>
</dbReference>
<accession>H9UG75</accession>
<evidence type="ECO:0000256" key="4">
    <source>
        <dbReference type="ARBA" id="ARBA00022519"/>
    </source>
</evidence>
<keyword evidence="6 8" id="KW-1133">Transmembrane helix</keyword>
<evidence type="ECO:0000313" key="10">
    <source>
        <dbReference type="Proteomes" id="UP000007383"/>
    </source>
</evidence>
<evidence type="ECO:0000256" key="5">
    <source>
        <dbReference type="ARBA" id="ARBA00022692"/>
    </source>
</evidence>
<dbReference type="HOGENOM" id="CLU_028880_4_1_12"/>
<gene>
    <name evidence="9" type="ordered locus">Spiaf_0413</name>
</gene>
<dbReference type="InterPro" id="IPR001851">
    <property type="entry name" value="ABC_transp_permease"/>
</dbReference>
<keyword evidence="7 8" id="KW-0472">Membrane</keyword>
<keyword evidence="2" id="KW-0813">Transport</keyword>
<dbReference type="OrthoDB" id="368246at2"/>
<name>H9UG75_SPIAZ</name>
<organism evidence="9 10">
    <name type="scientific">Spirochaeta africana (strain ATCC 700263 / DSM 8902 / Z-7692)</name>
    <dbReference type="NCBI Taxonomy" id="889378"/>
    <lineage>
        <taxon>Bacteria</taxon>
        <taxon>Pseudomonadati</taxon>
        <taxon>Spirochaetota</taxon>
        <taxon>Spirochaetia</taxon>
        <taxon>Spirochaetales</taxon>
        <taxon>Spirochaetaceae</taxon>
        <taxon>Spirochaeta</taxon>
    </lineage>
</organism>
<keyword evidence="3" id="KW-1003">Cell membrane</keyword>
<evidence type="ECO:0000256" key="7">
    <source>
        <dbReference type="ARBA" id="ARBA00023136"/>
    </source>
</evidence>
<dbReference type="PANTHER" id="PTHR32196">
    <property type="entry name" value="ABC TRANSPORTER PERMEASE PROTEIN YPHD-RELATED-RELATED"/>
    <property type="match status" value="1"/>
</dbReference>
<comment type="subcellular location">
    <subcellularLocation>
        <location evidence="1">Cell membrane</location>
        <topology evidence="1">Multi-pass membrane protein</topology>
    </subcellularLocation>
</comment>
<evidence type="ECO:0000313" key="9">
    <source>
        <dbReference type="EMBL" id="AFG36518.1"/>
    </source>
</evidence>
<dbReference type="GO" id="GO:0022857">
    <property type="term" value="F:transmembrane transporter activity"/>
    <property type="evidence" value="ECO:0007669"/>
    <property type="project" value="InterPro"/>
</dbReference>
<dbReference type="PANTHER" id="PTHR32196:SF21">
    <property type="entry name" value="ABC TRANSPORTER PERMEASE PROTEIN YPHD-RELATED"/>
    <property type="match status" value="1"/>
</dbReference>
<dbReference type="Pfam" id="PF02653">
    <property type="entry name" value="BPD_transp_2"/>
    <property type="match status" value="1"/>
</dbReference>
<evidence type="ECO:0000256" key="1">
    <source>
        <dbReference type="ARBA" id="ARBA00004651"/>
    </source>
</evidence>
<feature type="transmembrane region" description="Helical" evidence="8">
    <location>
        <begin position="214"/>
        <end position="233"/>
    </location>
</feature>
<dbReference type="RefSeq" id="WP_014454515.1">
    <property type="nucleotide sequence ID" value="NC_017098.1"/>
</dbReference>
<dbReference type="STRING" id="889378.Spiaf_0413"/>
<dbReference type="Proteomes" id="UP000007383">
    <property type="component" value="Chromosome"/>
</dbReference>
<proteinExistence type="predicted"/>
<keyword evidence="4" id="KW-0997">Cell inner membrane</keyword>